<dbReference type="PROSITE" id="PS51204">
    <property type="entry name" value="HSA"/>
    <property type="match status" value="1"/>
</dbReference>
<dbReference type="GO" id="GO:0035267">
    <property type="term" value="C:NuA4 histone acetyltransferase complex"/>
    <property type="evidence" value="ECO:0007669"/>
    <property type="project" value="InterPro"/>
</dbReference>
<evidence type="ECO:0000256" key="3">
    <source>
        <dbReference type="SAM" id="MobiDB-lite"/>
    </source>
</evidence>
<dbReference type="InterPro" id="IPR014012">
    <property type="entry name" value="HSA_dom"/>
</dbReference>
<comment type="caution">
    <text evidence="6">The sequence shown here is derived from an EMBL/GenBank/DDBJ whole genome shotgun (WGS) entry which is preliminary data.</text>
</comment>
<feature type="domain" description="Myb-like" evidence="4">
    <location>
        <begin position="1166"/>
        <end position="1217"/>
    </location>
</feature>
<feature type="compositionally biased region" description="Polar residues" evidence="3">
    <location>
        <begin position="347"/>
        <end position="360"/>
    </location>
</feature>
<dbReference type="PANTHER" id="PTHR46774:SF3">
    <property type="entry name" value="CHROMATIN MODIFICATION-RELATED PROTEIN EAF1 A-RELATED"/>
    <property type="match status" value="1"/>
</dbReference>
<dbReference type="Pfam" id="PF13921">
    <property type="entry name" value="Myb_DNA-bind_6"/>
    <property type="match status" value="1"/>
</dbReference>
<feature type="compositionally biased region" description="Low complexity" evidence="3">
    <location>
        <begin position="1694"/>
        <end position="1721"/>
    </location>
</feature>
<feature type="compositionally biased region" description="Low complexity" evidence="3">
    <location>
        <begin position="1777"/>
        <end position="1794"/>
    </location>
</feature>
<feature type="compositionally biased region" description="Polar residues" evidence="3">
    <location>
        <begin position="516"/>
        <end position="529"/>
    </location>
</feature>
<feature type="compositionally biased region" description="Polar residues" evidence="3">
    <location>
        <begin position="1822"/>
        <end position="1841"/>
    </location>
</feature>
<keyword evidence="7" id="KW-1185">Reference proteome</keyword>
<feature type="compositionally biased region" description="Low complexity" evidence="3">
    <location>
        <begin position="1627"/>
        <end position="1667"/>
    </location>
</feature>
<evidence type="ECO:0000256" key="2">
    <source>
        <dbReference type="ARBA" id="ARBA00022853"/>
    </source>
</evidence>
<feature type="region of interest" description="Disordered" evidence="3">
    <location>
        <begin position="1036"/>
        <end position="1055"/>
    </location>
</feature>
<feature type="compositionally biased region" description="Polar residues" evidence="3">
    <location>
        <begin position="1570"/>
        <end position="1586"/>
    </location>
</feature>
<dbReference type="SMART" id="SM00573">
    <property type="entry name" value="HSA"/>
    <property type="match status" value="1"/>
</dbReference>
<feature type="compositionally biased region" description="Low complexity" evidence="3">
    <location>
        <begin position="2003"/>
        <end position="2052"/>
    </location>
</feature>
<feature type="region of interest" description="Disordered" evidence="3">
    <location>
        <begin position="992"/>
        <end position="1014"/>
    </location>
</feature>
<reference evidence="7" key="1">
    <citation type="journal article" date="2019" name="Plant Biotechnol. J.">
        <title>Genome sequencing of the Australian wild diploid species Gossypium australe highlights disease resistance and delayed gland morphogenesis.</title>
        <authorList>
            <person name="Cai Y."/>
            <person name="Cai X."/>
            <person name="Wang Q."/>
            <person name="Wang P."/>
            <person name="Zhang Y."/>
            <person name="Cai C."/>
            <person name="Xu Y."/>
            <person name="Wang K."/>
            <person name="Zhou Z."/>
            <person name="Wang C."/>
            <person name="Geng S."/>
            <person name="Li B."/>
            <person name="Dong Q."/>
            <person name="Hou Y."/>
            <person name="Wang H."/>
            <person name="Ai P."/>
            <person name="Liu Z."/>
            <person name="Yi F."/>
            <person name="Sun M."/>
            <person name="An G."/>
            <person name="Cheng J."/>
            <person name="Zhang Y."/>
            <person name="Shi Q."/>
            <person name="Xie Y."/>
            <person name="Shi X."/>
            <person name="Chang Y."/>
            <person name="Huang F."/>
            <person name="Chen Y."/>
            <person name="Hong S."/>
            <person name="Mi L."/>
            <person name="Sun Q."/>
            <person name="Zhang L."/>
            <person name="Zhou B."/>
            <person name="Peng R."/>
            <person name="Zhang X."/>
            <person name="Liu F."/>
        </authorList>
    </citation>
    <scope>NUCLEOTIDE SEQUENCE [LARGE SCALE GENOMIC DNA]</scope>
    <source>
        <strain evidence="7">cv. PA1801</strain>
    </source>
</reference>
<feature type="compositionally biased region" description="Low complexity" evidence="3">
    <location>
        <begin position="1890"/>
        <end position="1905"/>
    </location>
</feature>
<dbReference type="Pfam" id="PF07529">
    <property type="entry name" value="HSA"/>
    <property type="match status" value="1"/>
</dbReference>
<feature type="compositionally biased region" description="Low complexity" evidence="3">
    <location>
        <begin position="1598"/>
        <end position="1608"/>
    </location>
</feature>
<protein>
    <submittedName>
        <fullName evidence="6">Chromatin modification-related protein EAF1 B-like isoform X2</fullName>
    </submittedName>
</protein>
<dbReference type="GO" id="GO:0006325">
    <property type="term" value="P:chromatin organization"/>
    <property type="evidence" value="ECO:0007669"/>
    <property type="project" value="UniProtKB-KW"/>
</dbReference>
<feature type="region of interest" description="Disordered" evidence="3">
    <location>
        <begin position="1546"/>
        <end position="1614"/>
    </location>
</feature>
<accession>A0A5B6UMI8</accession>
<feature type="compositionally biased region" description="Polar residues" evidence="3">
    <location>
        <begin position="155"/>
        <end position="169"/>
    </location>
</feature>
<evidence type="ECO:0000256" key="1">
    <source>
        <dbReference type="ARBA" id="ARBA00008913"/>
    </source>
</evidence>
<feature type="region of interest" description="Disordered" evidence="3">
    <location>
        <begin position="953"/>
        <end position="973"/>
    </location>
</feature>
<feature type="region of interest" description="Disordered" evidence="3">
    <location>
        <begin position="1775"/>
        <end position="1841"/>
    </location>
</feature>
<comment type="similarity">
    <text evidence="1">Belongs to the EAF1 family.</text>
</comment>
<proteinExistence type="inferred from homology"/>
<feature type="compositionally biased region" description="Polar residues" evidence="3">
    <location>
        <begin position="993"/>
        <end position="1014"/>
    </location>
</feature>
<dbReference type="InterPro" id="IPR044798">
    <property type="entry name" value="EAF1A/B"/>
</dbReference>
<evidence type="ECO:0000313" key="7">
    <source>
        <dbReference type="Proteomes" id="UP000325315"/>
    </source>
</evidence>
<feature type="region of interest" description="Disordered" evidence="3">
    <location>
        <begin position="1146"/>
        <end position="1165"/>
    </location>
</feature>
<evidence type="ECO:0000313" key="6">
    <source>
        <dbReference type="EMBL" id="KAA3459281.1"/>
    </source>
</evidence>
<feature type="compositionally biased region" description="Polar residues" evidence="3">
    <location>
        <begin position="1989"/>
        <end position="2001"/>
    </location>
</feature>
<gene>
    <name evidence="6" type="ORF">EPI10_013790</name>
</gene>
<keyword evidence="2" id="KW-0156">Chromatin regulator</keyword>
<organism evidence="6 7">
    <name type="scientific">Gossypium australe</name>
    <dbReference type="NCBI Taxonomy" id="47621"/>
    <lineage>
        <taxon>Eukaryota</taxon>
        <taxon>Viridiplantae</taxon>
        <taxon>Streptophyta</taxon>
        <taxon>Embryophyta</taxon>
        <taxon>Tracheophyta</taxon>
        <taxon>Spermatophyta</taxon>
        <taxon>Magnoliopsida</taxon>
        <taxon>eudicotyledons</taxon>
        <taxon>Gunneridae</taxon>
        <taxon>Pentapetalae</taxon>
        <taxon>rosids</taxon>
        <taxon>malvids</taxon>
        <taxon>Malvales</taxon>
        <taxon>Malvaceae</taxon>
        <taxon>Malvoideae</taxon>
        <taxon>Gossypium</taxon>
    </lineage>
</organism>
<dbReference type="SMART" id="SM00717">
    <property type="entry name" value="SANT"/>
    <property type="match status" value="1"/>
</dbReference>
<dbReference type="Proteomes" id="UP000325315">
    <property type="component" value="Unassembled WGS sequence"/>
</dbReference>
<feature type="region of interest" description="Disordered" evidence="3">
    <location>
        <begin position="1959"/>
        <end position="2067"/>
    </location>
</feature>
<dbReference type="PANTHER" id="PTHR46774">
    <property type="entry name" value="CHROMATIN MODIFICATION-RELATED PROTEIN EAF1 A-RELATED"/>
    <property type="match status" value="1"/>
</dbReference>
<feature type="compositionally biased region" description="Polar residues" evidence="3">
    <location>
        <begin position="494"/>
        <end position="504"/>
    </location>
</feature>
<dbReference type="EMBL" id="SMMG02000010">
    <property type="protein sequence ID" value="KAA3459281.1"/>
    <property type="molecule type" value="Genomic_DNA"/>
</dbReference>
<name>A0A5B6UMI8_9ROSI</name>
<feature type="compositionally biased region" description="Polar residues" evidence="3">
    <location>
        <begin position="1971"/>
        <end position="1982"/>
    </location>
</feature>
<dbReference type="SUPFAM" id="SSF46689">
    <property type="entry name" value="Homeodomain-like"/>
    <property type="match status" value="1"/>
</dbReference>
<evidence type="ECO:0000259" key="5">
    <source>
        <dbReference type="PROSITE" id="PS51204"/>
    </source>
</evidence>
<sequence length="2067" mass="224381">MHGWSLGSALLLNAEVDSMGGVVDSGVDIGVKTSLRRAAIEKAQAELRQGYVVREERRRELEFLEKGGNPLDFKFGNAASVSVQSTSLTDQQAEHLVTSDAKGSFAPTASPHGDSVESSGRPGIPAVSEPSSADSLLLFSGENELPEGERKSMNSRKWSTVVPSEQSSRMDGAQNIRESEDSAIFRPYARRNRSKINRDGARSSPKDIVQGRGGHGPCLPAHVASKDVKALTSETNNQKGKSIHCVDATKLTTSDGDLASKMITSDNQFNMAFDGGQATEETTDQSKGDISESKVDVTFSKSLIDDLHKETAQVEADKSPVNLVPAESDLVAGKEQGVSTGLEESPATGTTKAENGTGYNQLNGFGDAKRDEKKPIEGQNSSVAIGMKGLDSESSCTQNSLRLDVNNDKDVCINPKNVDSNGKLVEQTSEKEESLNSAVGEMAKQNSEIKAVDNGVVVLDTYRSVIQNDSLNDSTVKVVEEIRSELQNEVSCLSNDEAQRSSHAVSEAEREVSTVPGDNSNSYKENFSSSLPQGKMDNTICEIPDTTLLGITSTAIPDTQASLDNHVKVVDKAHEDSIMEEARIIEVAKRKRIAELSVASLPVENCQKSHWDFVLEEMAWLANDFAQERLWKMTAAAQICRRVTFTLQLQLEEKNQYWKLRKVALILANAVMDFWHSAQVLLNSRDASLGPKNCGYDLVGSQADEVLKNNNAELDMVLVILMDFYWSLRKLDLGELACFKNVEKRLLRTLGLDYLCNTLLYVSSFCANVMEKDTNKEQQQHPGNDNELAIQAYALRFLKYSSSSVPSRQADTAATSDRIFDSSIMDSSWDEHLTEESLFYAVPSGAMETYRRSIEFYLVQTEKIESNVQEVVETSVYDAGAEFPYGNFVYDEDEGETSMYYLPGAFQGSKSTKLNQKKQTMKIMKSYSPARSYEMGSDLPYENCAQQSTLMGKRPASGLNVGPIPTKRVRTGPRQRVLSPFSCAAVAGGLQAPTKTEASSGDNNSFQDDQSTLNGGFQIEKSTEVESVGNFERQLQYDRAEPPTKAKKKKKTKNLGSAYDEGWQLESTHNELGNYSKKRSESSHFDSNGTSGLFGQHNAKKLKIMKQQLDNTFDITSNGSIPSPVGSQMSNMSNSSKIIRLIHGSDKSRKAKTPKMSAAQPGSSTPWSLLEDQALVVLVHDMGSNWDLVSDAINSTLQLKCIFRKPKECKERYKILMDRSGDGADSADDLMSSQSYPSTLPGIPKGSARQLFQRLQGPVEEETLKSHFEKIILIGKKQHYLRSQHDNQDLKQIVPVHNSHVMCLSQVCPNKLNGGVLTPLDFCDAPASSKDVLPLGYQASSLAISNQGAVGPRLPAFGANSSLQGSSNAVLGSNLSSPSATLDASLRDGRFGVPRTSLPADEQHRVQQHNPVLSGRNVQQSNLTLPGAVSGSDRGVRMLAGGNGVGMMCGINRNMPMSRPGFQGMVSSTMLNSGSMLSSNLVGMPSPGNMHSGPGSGQGNSTLRPLDTIHMMQPGHSPENQRQMVVPELQLHVQENSQGIAAFNGLTSAYPNQSTPPPVQSFPGHPQKSHGLNNPLQGSNGSQQQAYAMRLAKERQRQQQQQQQQSHMHQQHQKFTVSNALKPHVRPQTQLSVSSLQSSSQIQSPASTQAVSLSPLTPSTPITPMSLHQQQKNHLVPHGLGRSSRPGASGLSNQIGQQQQQFQQSGGHHPQQRQQSQSQQQAKLLKGAGRGNMQVHQNLSVDPSPLNGLSMASSNQAAEKGEQMMRLMQGQGLYSGSVMSPVQPSKPPVSSQSMNHSQPQKKLLSGVVPPSTKHLQQMAAHSDNSSQVQVSTAPSGHTQSAVHQSVLPAAMGPNRQHLQLQSQSHEKQVNQSQPTVKSMIQQNQQVNSDPSSKSQAEPAQAEQQPMSNASLMGTATSMAMPQAAIDSADNVSVVSPSVGPQWKPSESVCDLGLPNVATQVGSMGSPPHPNSACSDSLPSVSQGLGKRQLSGSLPSNGSTDGAQWPQQPQIQQSSTLPPSQQPYQQLQNQHSLLPQQQPLQQQSQQQTLHLQTVQGSLYHRPSNSKLE</sequence>
<dbReference type="OrthoDB" id="372624at2759"/>
<dbReference type="Gene3D" id="1.10.10.60">
    <property type="entry name" value="Homeodomain-like"/>
    <property type="match status" value="1"/>
</dbReference>
<feature type="region of interest" description="Disordered" evidence="3">
    <location>
        <begin position="334"/>
        <end position="360"/>
    </location>
</feature>
<feature type="region of interest" description="Disordered" evidence="3">
    <location>
        <begin position="1073"/>
        <end position="1092"/>
    </location>
</feature>
<feature type="compositionally biased region" description="Polar residues" evidence="3">
    <location>
        <begin position="1857"/>
        <end position="1889"/>
    </location>
</feature>
<feature type="region of interest" description="Disordered" evidence="3">
    <location>
        <begin position="494"/>
        <end position="529"/>
    </location>
</feature>
<dbReference type="InterPro" id="IPR009057">
    <property type="entry name" value="Homeodomain-like_sf"/>
</dbReference>
<dbReference type="InterPro" id="IPR001005">
    <property type="entry name" value="SANT/Myb"/>
</dbReference>
<dbReference type="PROSITE" id="PS50090">
    <property type="entry name" value="MYB_LIKE"/>
    <property type="match status" value="1"/>
</dbReference>
<feature type="region of interest" description="Disordered" evidence="3">
    <location>
        <begin position="1627"/>
        <end position="1760"/>
    </location>
</feature>
<dbReference type="CDD" id="cd00167">
    <property type="entry name" value="SANT"/>
    <property type="match status" value="1"/>
</dbReference>
<feature type="region of interest" description="Disordered" evidence="3">
    <location>
        <begin position="1857"/>
        <end position="1905"/>
    </location>
</feature>
<feature type="region of interest" description="Disordered" evidence="3">
    <location>
        <begin position="102"/>
        <end position="175"/>
    </location>
</feature>
<feature type="domain" description="HSA" evidence="5">
    <location>
        <begin position="598"/>
        <end position="673"/>
    </location>
</feature>
<evidence type="ECO:0000259" key="4">
    <source>
        <dbReference type="PROSITE" id="PS50090"/>
    </source>
</evidence>